<dbReference type="InterPro" id="IPR016181">
    <property type="entry name" value="Acyl_CoA_acyltransferase"/>
</dbReference>
<evidence type="ECO:0000313" key="2">
    <source>
        <dbReference type="EMBL" id="GHD61621.1"/>
    </source>
</evidence>
<protein>
    <submittedName>
        <fullName evidence="2">Acetyltransferase</fullName>
    </submittedName>
</protein>
<dbReference type="EMBL" id="BMZS01000013">
    <property type="protein sequence ID" value="GHD61621.1"/>
    <property type="molecule type" value="Genomic_DNA"/>
</dbReference>
<sequence length="180" mass="19394">MSAPVIVKLGPNDWTTFRAIRLESLERAPHVFGTAHHQEVDRRGVWWRSRLASPDIGVYAAQLGDDTVGMAGWLLPAAANTRHRAYVWGVYVRDGLRGGGVGRALMTATLAEAETRSDAIDLNVLTDNAAAIGLYESLGFVVVGTVPRALKHAGVYRDQHLMARDPGAQSTPGTLQSPVV</sequence>
<dbReference type="CDD" id="cd04301">
    <property type="entry name" value="NAT_SF"/>
    <property type="match status" value="1"/>
</dbReference>
<name>A0A919CRY0_9PROT</name>
<reference evidence="2" key="1">
    <citation type="journal article" date="2014" name="Int. J. Syst. Evol. Microbiol.">
        <title>Complete genome sequence of Corynebacterium casei LMG S-19264T (=DSM 44701T), isolated from a smear-ripened cheese.</title>
        <authorList>
            <consortium name="US DOE Joint Genome Institute (JGI-PGF)"/>
            <person name="Walter F."/>
            <person name="Albersmeier A."/>
            <person name="Kalinowski J."/>
            <person name="Ruckert C."/>
        </authorList>
    </citation>
    <scope>NUCLEOTIDE SEQUENCE</scope>
    <source>
        <strain evidence="2">KCTC 42651</strain>
    </source>
</reference>
<reference evidence="2" key="2">
    <citation type="submission" date="2020-09" db="EMBL/GenBank/DDBJ databases">
        <authorList>
            <person name="Sun Q."/>
            <person name="Kim S."/>
        </authorList>
    </citation>
    <scope>NUCLEOTIDE SEQUENCE</scope>
    <source>
        <strain evidence="2">KCTC 42651</strain>
    </source>
</reference>
<comment type="caution">
    <text evidence="2">The sequence shown here is derived from an EMBL/GenBank/DDBJ whole genome shotgun (WGS) entry which is preliminary data.</text>
</comment>
<dbReference type="SUPFAM" id="SSF55729">
    <property type="entry name" value="Acyl-CoA N-acyltransferases (Nat)"/>
    <property type="match status" value="1"/>
</dbReference>
<dbReference type="AlphaFoldDB" id="A0A919CRY0"/>
<organism evidence="2 3">
    <name type="scientific">Thalassobaculum fulvum</name>
    <dbReference type="NCBI Taxonomy" id="1633335"/>
    <lineage>
        <taxon>Bacteria</taxon>
        <taxon>Pseudomonadati</taxon>
        <taxon>Pseudomonadota</taxon>
        <taxon>Alphaproteobacteria</taxon>
        <taxon>Rhodospirillales</taxon>
        <taxon>Thalassobaculaceae</taxon>
        <taxon>Thalassobaculum</taxon>
    </lineage>
</organism>
<keyword evidence="3" id="KW-1185">Reference proteome</keyword>
<evidence type="ECO:0000313" key="3">
    <source>
        <dbReference type="Proteomes" id="UP000630353"/>
    </source>
</evidence>
<dbReference type="PANTHER" id="PTHR43072">
    <property type="entry name" value="N-ACETYLTRANSFERASE"/>
    <property type="match status" value="1"/>
</dbReference>
<evidence type="ECO:0000259" key="1">
    <source>
        <dbReference type="PROSITE" id="PS51186"/>
    </source>
</evidence>
<dbReference type="GO" id="GO:0016747">
    <property type="term" value="F:acyltransferase activity, transferring groups other than amino-acyl groups"/>
    <property type="evidence" value="ECO:0007669"/>
    <property type="project" value="InterPro"/>
</dbReference>
<dbReference type="PROSITE" id="PS51186">
    <property type="entry name" value="GNAT"/>
    <property type="match status" value="1"/>
</dbReference>
<feature type="domain" description="N-acetyltransferase" evidence="1">
    <location>
        <begin position="4"/>
        <end position="163"/>
    </location>
</feature>
<dbReference type="InterPro" id="IPR000182">
    <property type="entry name" value="GNAT_dom"/>
</dbReference>
<gene>
    <name evidence="2" type="ORF">GCM10017083_49210</name>
</gene>
<proteinExistence type="predicted"/>
<dbReference type="Gene3D" id="3.40.630.30">
    <property type="match status" value="1"/>
</dbReference>
<dbReference type="Proteomes" id="UP000630353">
    <property type="component" value="Unassembled WGS sequence"/>
</dbReference>
<accession>A0A919CRY0</accession>
<dbReference type="Pfam" id="PF00583">
    <property type="entry name" value="Acetyltransf_1"/>
    <property type="match status" value="1"/>
</dbReference>
<dbReference type="RefSeq" id="WP_189994708.1">
    <property type="nucleotide sequence ID" value="NZ_BMZS01000013.1"/>
</dbReference>